<comment type="caution">
    <text evidence="9">The sequence shown here is derived from an EMBL/GenBank/DDBJ whole genome shotgun (WGS) entry which is preliminary data.</text>
</comment>
<feature type="transmembrane region" description="Helical" evidence="8">
    <location>
        <begin position="212"/>
        <end position="230"/>
    </location>
</feature>
<keyword evidence="6 8" id="KW-1133">Transmembrane helix</keyword>
<evidence type="ECO:0000313" key="9">
    <source>
        <dbReference type="EMBL" id="PAB59761.1"/>
    </source>
</evidence>
<dbReference type="GO" id="GO:0016020">
    <property type="term" value="C:membrane"/>
    <property type="evidence" value="ECO:0007669"/>
    <property type="project" value="UniProtKB-SubCell"/>
</dbReference>
<sequence length="264" mass="29874">MKESLTNRQIAFCIFGLVVGYGVLSLPKNVAENAGTGGWFTLLIATAITMISTYIITYLGYVHENKTIYEYSNILVGKYITYIFILIYSIYFFTIFTMLIRLACEAIKLTILIKTPVWALSLLFLSVAYYAVVKRLGVIARICEIYGLIIIIGYITIQLTVLTQGELMNLKPFFVVGQIQSYIKATLVTILPFIGIEILIIIPFNKKNNKRIFKYTAFMVGVIGILYILIVESCISVMGVDSIIHYKDALFATIRRIDIKSLEF</sequence>
<dbReference type="OrthoDB" id="1894268at2"/>
<evidence type="ECO:0000256" key="7">
    <source>
        <dbReference type="ARBA" id="ARBA00023136"/>
    </source>
</evidence>
<keyword evidence="7 8" id="KW-0472">Membrane</keyword>
<dbReference type="AlphaFoldDB" id="A0A267MJI7"/>
<keyword evidence="3" id="KW-0813">Transport</keyword>
<dbReference type="EMBL" id="NIBG01000006">
    <property type="protein sequence ID" value="PAB59761.1"/>
    <property type="molecule type" value="Genomic_DNA"/>
</dbReference>
<feature type="transmembrane region" description="Helical" evidence="8">
    <location>
        <begin position="39"/>
        <end position="61"/>
    </location>
</feature>
<accession>A0A267MJI7</accession>
<evidence type="ECO:0000256" key="1">
    <source>
        <dbReference type="ARBA" id="ARBA00004141"/>
    </source>
</evidence>
<reference evidence="9 10" key="1">
    <citation type="submission" date="2017-06" db="EMBL/GenBank/DDBJ databases">
        <title>Draft genome sequence of anaerobic fermentative bacterium Anaeromicrobium sediminis DY2726D isolated from West Pacific Ocean sediments.</title>
        <authorList>
            <person name="Zeng X."/>
        </authorList>
    </citation>
    <scope>NUCLEOTIDE SEQUENCE [LARGE SCALE GENOMIC DNA]</scope>
    <source>
        <strain evidence="9 10">DY2726D</strain>
    </source>
</reference>
<feature type="transmembrane region" description="Helical" evidence="8">
    <location>
        <begin position="82"/>
        <end position="103"/>
    </location>
</feature>
<gene>
    <name evidence="9" type="ORF">CCE28_09350</name>
</gene>
<evidence type="ECO:0000256" key="2">
    <source>
        <dbReference type="ARBA" id="ARBA00007998"/>
    </source>
</evidence>
<feature type="transmembrane region" description="Helical" evidence="8">
    <location>
        <begin position="182"/>
        <end position="205"/>
    </location>
</feature>
<dbReference type="PANTHER" id="PTHR34975:SF2">
    <property type="entry name" value="SPORE GERMINATION PROTEIN A2"/>
    <property type="match status" value="1"/>
</dbReference>
<dbReference type="Gene3D" id="1.20.1740.10">
    <property type="entry name" value="Amino acid/polyamine transporter I"/>
    <property type="match status" value="1"/>
</dbReference>
<feature type="transmembrane region" description="Helical" evidence="8">
    <location>
        <begin position="145"/>
        <end position="162"/>
    </location>
</feature>
<organism evidence="9 10">
    <name type="scientific">Anaeromicrobium sediminis</name>
    <dbReference type="NCBI Taxonomy" id="1478221"/>
    <lineage>
        <taxon>Bacteria</taxon>
        <taxon>Bacillati</taxon>
        <taxon>Bacillota</taxon>
        <taxon>Clostridia</taxon>
        <taxon>Peptostreptococcales</taxon>
        <taxon>Thermotaleaceae</taxon>
        <taxon>Anaeromicrobium</taxon>
    </lineage>
</organism>
<dbReference type="Proteomes" id="UP000216024">
    <property type="component" value="Unassembled WGS sequence"/>
</dbReference>
<dbReference type="GO" id="GO:0009847">
    <property type="term" value="P:spore germination"/>
    <property type="evidence" value="ECO:0007669"/>
    <property type="project" value="InterPro"/>
</dbReference>
<keyword evidence="5 8" id="KW-0812">Transmembrane</keyword>
<name>A0A267MJI7_9FIRM</name>
<proteinExistence type="inferred from homology"/>
<evidence type="ECO:0000256" key="3">
    <source>
        <dbReference type="ARBA" id="ARBA00022448"/>
    </source>
</evidence>
<dbReference type="RefSeq" id="WP_095133257.1">
    <property type="nucleotide sequence ID" value="NZ_NIBG01000006.1"/>
</dbReference>
<feature type="transmembrane region" description="Helical" evidence="8">
    <location>
        <begin position="115"/>
        <end position="133"/>
    </location>
</feature>
<keyword evidence="4" id="KW-0309">Germination</keyword>
<feature type="transmembrane region" description="Helical" evidence="8">
    <location>
        <begin position="9"/>
        <end position="27"/>
    </location>
</feature>
<evidence type="ECO:0000256" key="5">
    <source>
        <dbReference type="ARBA" id="ARBA00022692"/>
    </source>
</evidence>
<evidence type="ECO:0000256" key="4">
    <source>
        <dbReference type="ARBA" id="ARBA00022544"/>
    </source>
</evidence>
<dbReference type="PANTHER" id="PTHR34975">
    <property type="entry name" value="SPORE GERMINATION PROTEIN A2"/>
    <property type="match status" value="1"/>
</dbReference>
<evidence type="ECO:0000313" key="10">
    <source>
        <dbReference type="Proteomes" id="UP000216024"/>
    </source>
</evidence>
<keyword evidence="10" id="KW-1185">Reference proteome</keyword>
<evidence type="ECO:0000256" key="8">
    <source>
        <dbReference type="SAM" id="Phobius"/>
    </source>
</evidence>
<comment type="subcellular location">
    <subcellularLocation>
        <location evidence="1">Membrane</location>
        <topology evidence="1">Multi-pass membrane protein</topology>
    </subcellularLocation>
</comment>
<dbReference type="InterPro" id="IPR004761">
    <property type="entry name" value="Spore_GerAB"/>
</dbReference>
<protein>
    <submittedName>
        <fullName evidence="9">Spore gernimation protein</fullName>
    </submittedName>
</protein>
<feature type="non-terminal residue" evidence="9">
    <location>
        <position position="264"/>
    </location>
</feature>
<evidence type="ECO:0000256" key="6">
    <source>
        <dbReference type="ARBA" id="ARBA00022989"/>
    </source>
</evidence>
<comment type="similarity">
    <text evidence="2">Belongs to the amino acid-polyamine-organocation (APC) superfamily. Spore germination protein (SGP) (TC 2.A.3.9) family.</text>
</comment>
<dbReference type="Pfam" id="PF03845">
    <property type="entry name" value="Spore_permease"/>
    <property type="match status" value="1"/>
</dbReference>